<evidence type="ECO:0000313" key="3">
    <source>
        <dbReference type="Proteomes" id="UP000288805"/>
    </source>
</evidence>
<organism evidence="2 3">
    <name type="scientific">Vitis vinifera</name>
    <name type="common">Grape</name>
    <dbReference type="NCBI Taxonomy" id="29760"/>
    <lineage>
        <taxon>Eukaryota</taxon>
        <taxon>Viridiplantae</taxon>
        <taxon>Streptophyta</taxon>
        <taxon>Embryophyta</taxon>
        <taxon>Tracheophyta</taxon>
        <taxon>Spermatophyta</taxon>
        <taxon>Magnoliopsida</taxon>
        <taxon>eudicotyledons</taxon>
        <taxon>Gunneridae</taxon>
        <taxon>Pentapetalae</taxon>
        <taxon>rosids</taxon>
        <taxon>Vitales</taxon>
        <taxon>Vitaceae</taxon>
        <taxon>Viteae</taxon>
        <taxon>Vitis</taxon>
    </lineage>
</organism>
<keyword evidence="1" id="KW-1133">Transmembrane helix</keyword>
<protein>
    <submittedName>
        <fullName evidence="2">Uncharacterized protein</fullName>
    </submittedName>
</protein>
<proteinExistence type="predicted"/>
<name>A0A438EPA3_VITVI</name>
<keyword evidence="1" id="KW-0812">Transmembrane</keyword>
<sequence length="78" mass="9039">MTIWQGNPSKSFPCHGAFKARFVIINVQMQNGQFLYFRCTNFFQLKYDHSSAHAVFVVISVLLFHFLITGIFLATCCW</sequence>
<dbReference type="AlphaFoldDB" id="A0A438EPA3"/>
<dbReference type="EMBL" id="QGNW01001221">
    <property type="protein sequence ID" value="RVW49571.1"/>
    <property type="molecule type" value="Genomic_DNA"/>
</dbReference>
<keyword evidence="1" id="KW-0472">Membrane</keyword>
<evidence type="ECO:0000256" key="1">
    <source>
        <dbReference type="SAM" id="Phobius"/>
    </source>
</evidence>
<evidence type="ECO:0000313" key="2">
    <source>
        <dbReference type="EMBL" id="RVW49571.1"/>
    </source>
</evidence>
<accession>A0A438EPA3</accession>
<gene>
    <name evidence="2" type="ORF">CK203_076754</name>
</gene>
<dbReference type="Proteomes" id="UP000288805">
    <property type="component" value="Unassembled WGS sequence"/>
</dbReference>
<feature type="transmembrane region" description="Helical" evidence="1">
    <location>
        <begin position="52"/>
        <end position="74"/>
    </location>
</feature>
<reference evidence="2 3" key="1">
    <citation type="journal article" date="2018" name="PLoS Genet.">
        <title>Population sequencing reveals clonal diversity and ancestral inbreeding in the grapevine cultivar Chardonnay.</title>
        <authorList>
            <person name="Roach M.J."/>
            <person name="Johnson D.L."/>
            <person name="Bohlmann J."/>
            <person name="van Vuuren H.J."/>
            <person name="Jones S.J."/>
            <person name="Pretorius I.S."/>
            <person name="Schmidt S.A."/>
            <person name="Borneman A.R."/>
        </authorList>
    </citation>
    <scope>NUCLEOTIDE SEQUENCE [LARGE SCALE GENOMIC DNA]</scope>
    <source>
        <strain evidence="3">cv. Chardonnay</strain>
        <tissue evidence="2">Leaf</tissue>
    </source>
</reference>
<comment type="caution">
    <text evidence="2">The sequence shown here is derived from an EMBL/GenBank/DDBJ whole genome shotgun (WGS) entry which is preliminary data.</text>
</comment>